<keyword evidence="9" id="KW-1185">Reference proteome</keyword>
<feature type="domain" description="Major facilitator superfamily (MFS) profile" evidence="7">
    <location>
        <begin position="18"/>
        <end position="517"/>
    </location>
</feature>
<dbReference type="PROSITE" id="PS50850">
    <property type="entry name" value="MFS"/>
    <property type="match status" value="1"/>
</dbReference>
<feature type="transmembrane region" description="Helical" evidence="6">
    <location>
        <begin position="369"/>
        <end position="390"/>
    </location>
</feature>
<dbReference type="SUPFAM" id="SSF103473">
    <property type="entry name" value="MFS general substrate transporter"/>
    <property type="match status" value="1"/>
</dbReference>
<dbReference type="Gene3D" id="1.20.1250.20">
    <property type="entry name" value="MFS general substrate transporter like domains"/>
    <property type="match status" value="1"/>
</dbReference>
<feature type="transmembrane region" description="Helical" evidence="6">
    <location>
        <begin position="487"/>
        <end position="512"/>
    </location>
</feature>
<dbReference type="GO" id="GO:0016020">
    <property type="term" value="C:membrane"/>
    <property type="evidence" value="ECO:0007669"/>
    <property type="project" value="UniProtKB-SubCell"/>
</dbReference>
<evidence type="ECO:0000313" key="8">
    <source>
        <dbReference type="EMBL" id="VVE25577.1"/>
    </source>
</evidence>
<comment type="subcellular location">
    <subcellularLocation>
        <location evidence="1">Membrane</location>
        <topology evidence="1">Multi-pass membrane protein</topology>
    </subcellularLocation>
</comment>
<dbReference type="Proteomes" id="UP000414233">
    <property type="component" value="Unassembled WGS sequence"/>
</dbReference>
<dbReference type="PANTHER" id="PTHR42718:SF9">
    <property type="entry name" value="MAJOR FACILITATOR SUPERFAMILY MULTIDRUG TRANSPORTER MFSC"/>
    <property type="match status" value="1"/>
</dbReference>
<evidence type="ECO:0000256" key="5">
    <source>
        <dbReference type="ARBA" id="ARBA00023136"/>
    </source>
</evidence>
<feature type="transmembrane region" description="Helical" evidence="6">
    <location>
        <begin position="54"/>
        <end position="72"/>
    </location>
</feature>
<evidence type="ECO:0000313" key="9">
    <source>
        <dbReference type="Proteomes" id="UP000414233"/>
    </source>
</evidence>
<keyword evidence="3 6" id="KW-0812">Transmembrane</keyword>
<dbReference type="PANTHER" id="PTHR42718">
    <property type="entry name" value="MAJOR FACILITATOR SUPERFAMILY MULTIDRUG TRANSPORTER MFSC"/>
    <property type="match status" value="1"/>
</dbReference>
<keyword evidence="5 6" id="KW-0472">Membrane</keyword>
<feature type="transmembrane region" description="Helical" evidence="6">
    <location>
        <begin position="146"/>
        <end position="166"/>
    </location>
</feature>
<accession>A0A5E4WKP7</accession>
<feature type="transmembrane region" description="Helical" evidence="6">
    <location>
        <begin position="239"/>
        <end position="257"/>
    </location>
</feature>
<feature type="transmembrane region" description="Helical" evidence="6">
    <location>
        <begin position="210"/>
        <end position="227"/>
    </location>
</feature>
<feature type="transmembrane region" description="Helical" evidence="6">
    <location>
        <begin position="316"/>
        <end position="334"/>
    </location>
</feature>
<name>A0A5E4WKP7_9BURK</name>
<feature type="transmembrane region" description="Helical" evidence="6">
    <location>
        <begin position="343"/>
        <end position="363"/>
    </location>
</feature>
<evidence type="ECO:0000256" key="4">
    <source>
        <dbReference type="ARBA" id="ARBA00022989"/>
    </source>
</evidence>
<proteinExistence type="predicted"/>
<evidence type="ECO:0000256" key="2">
    <source>
        <dbReference type="ARBA" id="ARBA00022448"/>
    </source>
</evidence>
<organism evidence="8 9">
    <name type="scientific">Pandoraea terrae</name>
    <dbReference type="NCBI Taxonomy" id="1537710"/>
    <lineage>
        <taxon>Bacteria</taxon>
        <taxon>Pseudomonadati</taxon>
        <taxon>Pseudomonadota</taxon>
        <taxon>Betaproteobacteria</taxon>
        <taxon>Burkholderiales</taxon>
        <taxon>Burkholderiaceae</taxon>
        <taxon>Pandoraea</taxon>
    </lineage>
</organism>
<dbReference type="InterPro" id="IPR036259">
    <property type="entry name" value="MFS_trans_sf"/>
</dbReference>
<evidence type="ECO:0000259" key="7">
    <source>
        <dbReference type="PROSITE" id="PS50850"/>
    </source>
</evidence>
<feature type="transmembrane region" description="Helical" evidence="6">
    <location>
        <begin position="84"/>
        <end position="102"/>
    </location>
</feature>
<dbReference type="AlphaFoldDB" id="A0A5E4WKP7"/>
<feature type="transmembrane region" description="Helical" evidence="6">
    <location>
        <begin position="114"/>
        <end position="134"/>
    </location>
</feature>
<dbReference type="GO" id="GO:0022857">
    <property type="term" value="F:transmembrane transporter activity"/>
    <property type="evidence" value="ECO:0007669"/>
    <property type="project" value="InterPro"/>
</dbReference>
<feature type="transmembrane region" description="Helical" evidence="6">
    <location>
        <begin position="277"/>
        <end position="296"/>
    </location>
</feature>
<keyword evidence="4 6" id="KW-1133">Transmembrane helix</keyword>
<dbReference type="Pfam" id="PF07690">
    <property type="entry name" value="MFS_1"/>
    <property type="match status" value="1"/>
</dbReference>
<dbReference type="InterPro" id="IPR011701">
    <property type="entry name" value="MFS"/>
</dbReference>
<sequence>MPANAPSPGLRPVRLDAYRYAIGLIPGLEFFENALLVYFAAYVAGGVDASPKEFVWMTTAYGIASVLAILKQQWLVERIGYRRYLTVSLLLYACGAVVAGTTESVTQLVVARTLQGACAGSWMSACRILAQVSFPAERRGKAVQTFALMLFTCMAAAPLVGSLLVARYTWRMLFLCTAPLAVMLAALAWFSVPDIGRLRDRQTGGGSYPFLPFMAFALAMGGLQVVLQEMRYSLWLQTPWLPLLTAAAVGALVWFAYHQWEHPAPFIQLQSLRRREFQVGLLLFVFYYYLANTQSYLLPRLFEQGFGFTIEHTGQLLGYSSLLTVLLLIAYFRFAKFITQKKYLIISGFAMTIVTCVWLGALPPDAGQAQLYGILALKSVFGIFVVLPVANLTFKTFDHESFVHGYRLKNILRQLSGSFAVSTIVAFEQHRDALHRTRLSEATNPFNPAFSQTLDSLTAALTHAGVAVSQAHGAALAQIAQIIQRQAAFLTFIDGFHFVAIVALCGGIFAALQQRLN</sequence>
<evidence type="ECO:0000256" key="6">
    <source>
        <dbReference type="SAM" id="Phobius"/>
    </source>
</evidence>
<keyword evidence="2" id="KW-0813">Transport</keyword>
<evidence type="ECO:0000256" key="1">
    <source>
        <dbReference type="ARBA" id="ARBA00004141"/>
    </source>
</evidence>
<gene>
    <name evidence="8" type="ORF">PTE30175_03290</name>
</gene>
<dbReference type="EMBL" id="CABPRZ010000013">
    <property type="protein sequence ID" value="VVE25577.1"/>
    <property type="molecule type" value="Genomic_DNA"/>
</dbReference>
<feature type="transmembrane region" description="Helical" evidence="6">
    <location>
        <begin position="172"/>
        <end position="190"/>
    </location>
</feature>
<protein>
    <submittedName>
        <fullName evidence="8">Major facilitator transporter</fullName>
    </submittedName>
</protein>
<reference evidence="8 9" key="1">
    <citation type="submission" date="2019-08" db="EMBL/GenBank/DDBJ databases">
        <authorList>
            <person name="Peeters C."/>
        </authorList>
    </citation>
    <scope>NUCLEOTIDE SEQUENCE [LARGE SCALE GENOMIC DNA]</scope>
    <source>
        <strain evidence="8 9">LMG 30175</strain>
    </source>
</reference>
<evidence type="ECO:0000256" key="3">
    <source>
        <dbReference type="ARBA" id="ARBA00022692"/>
    </source>
</evidence>
<dbReference type="InterPro" id="IPR020846">
    <property type="entry name" value="MFS_dom"/>
</dbReference>
<feature type="transmembrane region" description="Helical" evidence="6">
    <location>
        <begin position="20"/>
        <end position="42"/>
    </location>
</feature>